<accession>A0ABP0IU66</accession>
<sequence length="181" mass="19584">RPRHRGAELWLSSGHPVAFAAGQAGALEPLLSDLVGPVRAPEAKPLGDEGRDAVPPPDLRELQVVGLLQKNWYLLCGGEPEATDLYDALLAQHRRFRDVRAPGWAYGSHEASEEPFVLRPGVRQMNLQQALTISFSLAETNATTHVERAEHARSTRRVAGTAGDASGARVEAHSQEEATEA</sequence>
<evidence type="ECO:0000313" key="2">
    <source>
        <dbReference type="EMBL" id="CAK9005629.1"/>
    </source>
</evidence>
<organism evidence="2 3">
    <name type="scientific">Durusdinium trenchii</name>
    <dbReference type="NCBI Taxonomy" id="1381693"/>
    <lineage>
        <taxon>Eukaryota</taxon>
        <taxon>Sar</taxon>
        <taxon>Alveolata</taxon>
        <taxon>Dinophyceae</taxon>
        <taxon>Suessiales</taxon>
        <taxon>Symbiodiniaceae</taxon>
        <taxon>Durusdinium</taxon>
    </lineage>
</organism>
<comment type="caution">
    <text evidence="2">The sequence shown here is derived from an EMBL/GenBank/DDBJ whole genome shotgun (WGS) entry which is preliminary data.</text>
</comment>
<evidence type="ECO:0000256" key="1">
    <source>
        <dbReference type="SAM" id="MobiDB-lite"/>
    </source>
</evidence>
<feature type="compositionally biased region" description="Basic and acidic residues" evidence="1">
    <location>
        <begin position="170"/>
        <end position="181"/>
    </location>
</feature>
<keyword evidence="3" id="KW-1185">Reference proteome</keyword>
<evidence type="ECO:0008006" key="4">
    <source>
        <dbReference type="Google" id="ProtNLM"/>
    </source>
</evidence>
<dbReference type="Proteomes" id="UP001642464">
    <property type="component" value="Unassembled WGS sequence"/>
</dbReference>
<feature type="region of interest" description="Disordered" evidence="1">
    <location>
        <begin position="145"/>
        <end position="181"/>
    </location>
</feature>
<proteinExistence type="predicted"/>
<feature type="non-terminal residue" evidence="2">
    <location>
        <position position="1"/>
    </location>
</feature>
<reference evidence="2 3" key="1">
    <citation type="submission" date="2024-02" db="EMBL/GenBank/DDBJ databases">
        <authorList>
            <person name="Chen Y."/>
            <person name="Shah S."/>
            <person name="Dougan E. K."/>
            <person name="Thang M."/>
            <person name="Chan C."/>
        </authorList>
    </citation>
    <scope>NUCLEOTIDE SEQUENCE [LARGE SCALE GENOMIC DNA]</scope>
</reference>
<protein>
    <recommendedName>
        <fullName evidence="4">Phospholipase B-like</fullName>
    </recommendedName>
</protein>
<name>A0ABP0IU66_9DINO</name>
<evidence type="ECO:0000313" key="3">
    <source>
        <dbReference type="Proteomes" id="UP001642464"/>
    </source>
</evidence>
<feature type="non-terminal residue" evidence="2">
    <location>
        <position position="181"/>
    </location>
</feature>
<gene>
    <name evidence="2" type="ORF">SCF082_LOCUS8682</name>
</gene>
<dbReference type="EMBL" id="CAXAMM010004995">
    <property type="protein sequence ID" value="CAK9005629.1"/>
    <property type="molecule type" value="Genomic_DNA"/>
</dbReference>